<keyword evidence="2" id="KW-1185">Reference proteome</keyword>
<sequence>MNPYVRRSRRSPIQKIHFAKHGVEMTSGRLTNFHCLVCIVTRGRLITCINECRTLWSATTGKTADNGEITRFLITADRAEITSREATTATAHSFRIQEWSV</sequence>
<gene>
    <name evidence="1" type="ORF">BaRGS_00030531</name>
</gene>
<proteinExistence type="predicted"/>
<dbReference type="AlphaFoldDB" id="A0ABD0JUS0"/>
<name>A0ABD0JUS0_9CAEN</name>
<evidence type="ECO:0000313" key="2">
    <source>
        <dbReference type="Proteomes" id="UP001519460"/>
    </source>
</evidence>
<dbReference type="Proteomes" id="UP001519460">
    <property type="component" value="Unassembled WGS sequence"/>
</dbReference>
<dbReference type="EMBL" id="JACVVK020000330">
    <property type="protein sequence ID" value="KAK7478273.1"/>
    <property type="molecule type" value="Genomic_DNA"/>
</dbReference>
<organism evidence="1 2">
    <name type="scientific">Batillaria attramentaria</name>
    <dbReference type="NCBI Taxonomy" id="370345"/>
    <lineage>
        <taxon>Eukaryota</taxon>
        <taxon>Metazoa</taxon>
        <taxon>Spiralia</taxon>
        <taxon>Lophotrochozoa</taxon>
        <taxon>Mollusca</taxon>
        <taxon>Gastropoda</taxon>
        <taxon>Caenogastropoda</taxon>
        <taxon>Sorbeoconcha</taxon>
        <taxon>Cerithioidea</taxon>
        <taxon>Batillariidae</taxon>
        <taxon>Batillaria</taxon>
    </lineage>
</organism>
<protein>
    <submittedName>
        <fullName evidence="1">Uncharacterized protein</fullName>
    </submittedName>
</protein>
<evidence type="ECO:0000313" key="1">
    <source>
        <dbReference type="EMBL" id="KAK7478273.1"/>
    </source>
</evidence>
<accession>A0ABD0JUS0</accession>
<reference evidence="1 2" key="1">
    <citation type="journal article" date="2023" name="Sci. Data">
        <title>Genome assembly of the Korean intertidal mud-creeper Batillaria attramentaria.</title>
        <authorList>
            <person name="Patra A.K."/>
            <person name="Ho P.T."/>
            <person name="Jun S."/>
            <person name="Lee S.J."/>
            <person name="Kim Y."/>
            <person name="Won Y.J."/>
        </authorList>
    </citation>
    <scope>NUCLEOTIDE SEQUENCE [LARGE SCALE GENOMIC DNA]</scope>
    <source>
        <strain evidence="1">Wonlab-2016</strain>
    </source>
</reference>
<comment type="caution">
    <text evidence="1">The sequence shown here is derived from an EMBL/GenBank/DDBJ whole genome shotgun (WGS) entry which is preliminary data.</text>
</comment>